<protein>
    <recommendedName>
        <fullName evidence="9">Mitogen-activated protein kinase</fullName>
        <ecNumber evidence="9">2.7.11.24</ecNumber>
    </recommendedName>
</protein>
<keyword evidence="5 8" id="KW-0067">ATP-binding</keyword>
<dbReference type="FunFam" id="3.30.200.20:FF:000166">
    <property type="entry name" value="Mitogen-activated protein kinase"/>
    <property type="match status" value="1"/>
</dbReference>
<dbReference type="InterPro" id="IPR050117">
    <property type="entry name" value="MAPK"/>
</dbReference>
<evidence type="ECO:0000256" key="6">
    <source>
        <dbReference type="ARBA" id="ARBA00047592"/>
    </source>
</evidence>
<dbReference type="InterPro" id="IPR017441">
    <property type="entry name" value="Protein_kinase_ATP_BS"/>
</dbReference>
<evidence type="ECO:0000256" key="4">
    <source>
        <dbReference type="ARBA" id="ARBA00022777"/>
    </source>
</evidence>
<dbReference type="Pfam" id="PF00069">
    <property type="entry name" value="Pkinase"/>
    <property type="match status" value="1"/>
</dbReference>
<evidence type="ECO:0000256" key="2">
    <source>
        <dbReference type="ARBA" id="ARBA00022679"/>
    </source>
</evidence>
<name>A0A1S3DT41_DIACI</name>
<dbReference type="PROSITE" id="PS01351">
    <property type="entry name" value="MAPK"/>
    <property type="match status" value="1"/>
</dbReference>
<reference evidence="12" key="1">
    <citation type="submission" date="2025-08" db="UniProtKB">
        <authorList>
            <consortium name="RefSeq"/>
        </authorList>
    </citation>
    <scope>IDENTIFICATION</scope>
</reference>
<evidence type="ECO:0000256" key="3">
    <source>
        <dbReference type="ARBA" id="ARBA00022741"/>
    </source>
</evidence>
<dbReference type="Gene3D" id="1.10.510.10">
    <property type="entry name" value="Transferase(Phosphotransferase) domain 1"/>
    <property type="match status" value="1"/>
</dbReference>
<dbReference type="PROSITE" id="PS00107">
    <property type="entry name" value="PROTEIN_KINASE_ATP"/>
    <property type="match status" value="1"/>
</dbReference>
<dbReference type="InterPro" id="IPR011009">
    <property type="entry name" value="Kinase-like_dom_sf"/>
</dbReference>
<sequence>MTSNTTSKSGDKVQHNVDGNILAEYTIHKRIGKGAYGIVYKAYDKNNKQYVAIKKIFEAFRNKTDAQRTYREILFLKSFQRHPNIITMLDIYKAVNNKDLYVVFEYMENDLNKVIRDKILKDVHIRYIMFQLCNGLSYIHACKVMHRDLKPSNILIDKSCSIKIGDLGLARSLSDSKECLTEYIATRWYRAPEILISNRRYTHHVDIWSLGCILAEMLQSKPLFPGASTSHQLQLIVNLVRPNPPHADKFYAGFKNKPEEAVDLLNQILVLNPSERPETDQILEHNYVSKYFPSATHVIPQVTPHTVVLDIDDNNQLEINDYQDKLYDIVKSCKKKKSVKRLSKGNCENNSTDNLTTANLSEIDHVQNKKDYISYNKQNVVNFTNDKTKARKQHAHTAVANITNQETPVLVTSKTYNIDKSHVKHVSKTWLDPVTYEPSKSRTKDKKIENIKNSNNTIGKYNYSEKTLYEPKLDLSNHNELKTNNDHCTVTNPTSAISCEDLDSILENQTPYCSEYNFDGKKPQSDMKYYQNVQDINNKHNIGDTHLIEPSLPYCPSPSQKRQTRHCLDTCGNTYNPCYGINVKIPQVRVKKNKDIMRMSNVPNGGIKNGPVLATRQAHSSKCMNLKSIGKTPDIGNKMCRRQMHGGGGFNIY</sequence>
<keyword evidence="1 9" id="KW-0723">Serine/threonine-protein kinase</keyword>
<comment type="activity regulation">
    <text evidence="9">Activated by threonine and tyrosine phosphorylation.</text>
</comment>
<evidence type="ECO:0000256" key="1">
    <source>
        <dbReference type="ARBA" id="ARBA00022527"/>
    </source>
</evidence>
<dbReference type="PaxDb" id="121845-A0A1S3DT41"/>
<dbReference type="RefSeq" id="XP_008487448.1">
    <property type="nucleotide sequence ID" value="XM_008489226.1"/>
</dbReference>
<evidence type="ECO:0000256" key="5">
    <source>
        <dbReference type="ARBA" id="ARBA00022840"/>
    </source>
</evidence>
<dbReference type="InterPro" id="IPR003527">
    <property type="entry name" value="MAP_kinase_CS"/>
</dbReference>
<dbReference type="GO" id="GO:0004707">
    <property type="term" value="F:MAP kinase activity"/>
    <property type="evidence" value="ECO:0007669"/>
    <property type="project" value="UniProtKB-EC"/>
</dbReference>
<feature type="domain" description="Protein kinase" evidence="10">
    <location>
        <begin position="25"/>
        <end position="288"/>
    </location>
</feature>
<evidence type="ECO:0000256" key="9">
    <source>
        <dbReference type="RuleBase" id="RU361165"/>
    </source>
</evidence>
<dbReference type="AlphaFoldDB" id="A0A1S3DT41"/>
<evidence type="ECO:0000313" key="11">
    <source>
        <dbReference type="Proteomes" id="UP000079169"/>
    </source>
</evidence>
<dbReference type="EC" id="2.7.11.24" evidence="9"/>
<dbReference type="PANTHER" id="PTHR24055">
    <property type="entry name" value="MITOGEN-ACTIVATED PROTEIN KINASE"/>
    <property type="match status" value="1"/>
</dbReference>
<dbReference type="SMART" id="SM00220">
    <property type="entry name" value="S_TKc"/>
    <property type="match status" value="1"/>
</dbReference>
<dbReference type="InterPro" id="IPR008271">
    <property type="entry name" value="Ser/Thr_kinase_AS"/>
</dbReference>
<dbReference type="PROSITE" id="PS00018">
    <property type="entry name" value="EF_HAND_1"/>
    <property type="match status" value="1"/>
</dbReference>
<feature type="binding site" evidence="8">
    <location>
        <position position="55"/>
    </location>
    <ligand>
        <name>ATP</name>
        <dbReference type="ChEBI" id="CHEBI:30616"/>
    </ligand>
</feature>
<evidence type="ECO:0000256" key="7">
    <source>
        <dbReference type="ARBA" id="ARBA00048312"/>
    </source>
</evidence>
<dbReference type="STRING" id="121845.A0A1S3DT41"/>
<dbReference type="GO" id="GO:0005524">
    <property type="term" value="F:ATP binding"/>
    <property type="evidence" value="ECO:0007669"/>
    <property type="project" value="UniProtKB-UniRule"/>
</dbReference>
<organism evidence="11 12">
    <name type="scientific">Diaphorina citri</name>
    <name type="common">Asian citrus psyllid</name>
    <dbReference type="NCBI Taxonomy" id="121845"/>
    <lineage>
        <taxon>Eukaryota</taxon>
        <taxon>Metazoa</taxon>
        <taxon>Ecdysozoa</taxon>
        <taxon>Arthropoda</taxon>
        <taxon>Hexapoda</taxon>
        <taxon>Insecta</taxon>
        <taxon>Pterygota</taxon>
        <taxon>Neoptera</taxon>
        <taxon>Paraneoptera</taxon>
        <taxon>Hemiptera</taxon>
        <taxon>Sternorrhyncha</taxon>
        <taxon>Psylloidea</taxon>
        <taxon>Psyllidae</taxon>
        <taxon>Diaphorininae</taxon>
        <taxon>Diaphorina</taxon>
    </lineage>
</organism>
<dbReference type="GO" id="GO:0106310">
    <property type="term" value="F:protein serine kinase activity"/>
    <property type="evidence" value="ECO:0007669"/>
    <property type="project" value="RHEA"/>
</dbReference>
<dbReference type="Proteomes" id="UP000079169">
    <property type="component" value="Unplaced"/>
</dbReference>
<dbReference type="InterPro" id="IPR018247">
    <property type="entry name" value="EF_Hand_1_Ca_BS"/>
</dbReference>
<accession>A0A1S3DT41</accession>
<keyword evidence="2 9" id="KW-0808">Transferase</keyword>
<dbReference type="InterPro" id="IPR000719">
    <property type="entry name" value="Prot_kinase_dom"/>
</dbReference>
<comment type="catalytic activity">
    <reaction evidence="7">
        <text>L-seryl-[protein] + ATP = O-phospho-L-seryl-[protein] + ADP + H(+)</text>
        <dbReference type="Rhea" id="RHEA:17989"/>
        <dbReference type="Rhea" id="RHEA-COMP:9863"/>
        <dbReference type="Rhea" id="RHEA-COMP:11604"/>
        <dbReference type="ChEBI" id="CHEBI:15378"/>
        <dbReference type="ChEBI" id="CHEBI:29999"/>
        <dbReference type="ChEBI" id="CHEBI:30616"/>
        <dbReference type="ChEBI" id="CHEBI:83421"/>
        <dbReference type="ChEBI" id="CHEBI:456216"/>
        <dbReference type="EC" id="2.7.11.24"/>
    </reaction>
</comment>
<dbReference type="KEGG" id="dci:103524217"/>
<dbReference type="PROSITE" id="PS50011">
    <property type="entry name" value="PROTEIN_KINASE_DOM"/>
    <property type="match status" value="1"/>
</dbReference>
<dbReference type="FunFam" id="1.10.510.10:FF:000624">
    <property type="entry name" value="Mitogen-activated protein kinase"/>
    <property type="match status" value="1"/>
</dbReference>
<evidence type="ECO:0000259" key="10">
    <source>
        <dbReference type="PROSITE" id="PS50011"/>
    </source>
</evidence>
<comment type="cofactor">
    <cofactor evidence="9">
        <name>Mg(2+)</name>
        <dbReference type="ChEBI" id="CHEBI:18420"/>
    </cofactor>
</comment>
<evidence type="ECO:0000313" key="12">
    <source>
        <dbReference type="RefSeq" id="XP_008487448.1"/>
    </source>
</evidence>
<dbReference type="PROSITE" id="PS00108">
    <property type="entry name" value="PROTEIN_KINASE_ST"/>
    <property type="match status" value="1"/>
</dbReference>
<dbReference type="Gene3D" id="3.30.200.20">
    <property type="entry name" value="Phosphorylase Kinase, domain 1"/>
    <property type="match status" value="1"/>
</dbReference>
<dbReference type="SUPFAM" id="SSF56112">
    <property type="entry name" value="Protein kinase-like (PK-like)"/>
    <property type="match status" value="1"/>
</dbReference>
<proteinExistence type="inferred from homology"/>
<gene>
    <name evidence="12" type="primary">LOC103524217</name>
</gene>
<keyword evidence="9" id="KW-0460">Magnesium</keyword>
<comment type="catalytic activity">
    <reaction evidence="6 9">
        <text>L-threonyl-[protein] + ATP = O-phospho-L-threonyl-[protein] + ADP + H(+)</text>
        <dbReference type="Rhea" id="RHEA:46608"/>
        <dbReference type="Rhea" id="RHEA-COMP:11060"/>
        <dbReference type="Rhea" id="RHEA-COMP:11605"/>
        <dbReference type="ChEBI" id="CHEBI:15378"/>
        <dbReference type="ChEBI" id="CHEBI:30013"/>
        <dbReference type="ChEBI" id="CHEBI:30616"/>
        <dbReference type="ChEBI" id="CHEBI:61977"/>
        <dbReference type="ChEBI" id="CHEBI:456216"/>
        <dbReference type="EC" id="2.7.11.24"/>
    </reaction>
</comment>
<dbReference type="GeneID" id="103524217"/>
<keyword evidence="3 8" id="KW-0547">Nucleotide-binding</keyword>
<evidence type="ECO:0000256" key="8">
    <source>
        <dbReference type="PROSITE-ProRule" id="PRU10141"/>
    </source>
</evidence>
<keyword evidence="11" id="KW-1185">Reference proteome</keyword>
<comment type="similarity">
    <text evidence="9">Belongs to the protein kinase superfamily. Ser/Thr protein kinase family. MAP kinase subfamily.</text>
</comment>
<dbReference type="OMA" id="SETCHEL"/>
<keyword evidence="4 9" id="KW-0418">Kinase</keyword>